<keyword evidence="4" id="KW-0479">Metal-binding</keyword>
<evidence type="ECO:0000256" key="5">
    <source>
        <dbReference type="ARBA" id="ARBA00023239"/>
    </source>
</evidence>
<dbReference type="InterPro" id="IPR000891">
    <property type="entry name" value="PYR_CT"/>
</dbReference>
<dbReference type="EMBL" id="BBMN01000001">
    <property type="protein sequence ID" value="GAL02825.1"/>
    <property type="molecule type" value="Genomic_DNA"/>
</dbReference>
<proteinExistence type="inferred from homology"/>
<evidence type="ECO:0000256" key="1">
    <source>
        <dbReference type="ARBA" id="ARBA00005143"/>
    </source>
</evidence>
<name>A0A090QI51_9GAMM</name>
<dbReference type="GO" id="GO:0006552">
    <property type="term" value="P:L-leucine catabolic process"/>
    <property type="evidence" value="ECO:0007669"/>
    <property type="project" value="TreeGrafter"/>
</dbReference>
<dbReference type="GO" id="GO:0046951">
    <property type="term" value="P:ketone body biosynthetic process"/>
    <property type="evidence" value="ECO:0007669"/>
    <property type="project" value="TreeGrafter"/>
</dbReference>
<comment type="caution">
    <text evidence="8">The sequence shown here is derived from an EMBL/GenBank/DDBJ whole genome shotgun (WGS) entry which is preliminary data.</text>
</comment>
<evidence type="ECO:0000313" key="9">
    <source>
        <dbReference type="Proteomes" id="UP000029227"/>
    </source>
</evidence>
<dbReference type="Pfam" id="PF00682">
    <property type="entry name" value="HMGL-like"/>
    <property type="match status" value="1"/>
</dbReference>
<accession>A0A090QI51</accession>
<protein>
    <recommendedName>
        <fullName evidence="3">hydroxymethylglutaryl-CoA lyase</fullName>
        <ecNumber evidence="3">4.1.3.4</ecNumber>
    </recommendedName>
</protein>
<reference evidence="8 9" key="1">
    <citation type="journal article" date="2014" name="Genome Announc.">
        <title>Draft Genome Sequences of Two Vibrionaceae Species, Vibrio ponticus C121 and Photobacterium aphoticum C119, Isolated as Coral Reef Microbiota.</title>
        <authorList>
            <person name="Al-saari N."/>
            <person name="Meirelles P.M."/>
            <person name="Mino S."/>
            <person name="Suda W."/>
            <person name="Oshima K."/>
            <person name="Hattori M."/>
            <person name="Ohkuma M."/>
            <person name="Thompson F.L."/>
            <person name="Gomez-Gil B."/>
            <person name="Sawabe T."/>
            <person name="Sawabe T."/>
        </authorList>
    </citation>
    <scope>NUCLEOTIDE SEQUENCE [LARGE SCALE GENOMIC DNA]</scope>
    <source>
        <strain evidence="8 9">JCM 19237</strain>
    </source>
</reference>
<evidence type="ECO:0000256" key="3">
    <source>
        <dbReference type="ARBA" id="ARBA00012910"/>
    </source>
</evidence>
<dbReference type="eggNOG" id="COG0119">
    <property type="taxonomic scope" value="Bacteria"/>
</dbReference>
<sequence length="331" mass="35623">MSNRQHSSHFINGTHASIEALQQCLPDKVTLYEVGARDGLQNESQVSTQDKVAFINALSKTGLTHIEAGAFVSSRRVPQMSDSIAVIQTIDRHPTVTYSALTPNVRGFELALAGHADEVAIFTSASEGFSQHNIHCSIAESLDRFAPVITLARLHHIPVRGYLSCVIDCPYDGPTSPEQVATVAKQLYDMGCYEVSLGDTIGTGTPLKVGQMLDAVLQQLPKHVLAVHFHNTWGQALPNIYQALLMGITTIDSSVAGLGGCPYAPGASGNVATEDVVYLCHQLGIETGVSLPLLAEAGWHICQALNIRPRSHVSLALKATLTNERSVNKRR</sequence>
<dbReference type="PROSITE" id="PS50991">
    <property type="entry name" value="PYR_CT"/>
    <property type="match status" value="1"/>
</dbReference>
<evidence type="ECO:0000259" key="7">
    <source>
        <dbReference type="PROSITE" id="PS50991"/>
    </source>
</evidence>
<comment type="similarity">
    <text evidence="2">Belongs to the HMG-CoA lyase family.</text>
</comment>
<dbReference type="STRING" id="754436.JCM19237_5718"/>
<dbReference type="GO" id="GO:0046872">
    <property type="term" value="F:metal ion binding"/>
    <property type="evidence" value="ECO:0007669"/>
    <property type="project" value="UniProtKB-KW"/>
</dbReference>
<evidence type="ECO:0000256" key="6">
    <source>
        <dbReference type="ARBA" id="ARBA00049877"/>
    </source>
</evidence>
<dbReference type="SUPFAM" id="SSF51569">
    <property type="entry name" value="Aldolase"/>
    <property type="match status" value="1"/>
</dbReference>
<dbReference type="UniPathway" id="UPA00896">
    <property type="reaction ID" value="UER00863"/>
</dbReference>
<evidence type="ECO:0000256" key="4">
    <source>
        <dbReference type="ARBA" id="ARBA00022723"/>
    </source>
</evidence>
<comment type="pathway">
    <text evidence="1">Metabolic intermediate metabolism; (S)-3-hydroxy-3-methylglutaryl-CoA degradation; acetoacetate from (S)-3-hydroxy-3-methylglutaryl-CoA: step 1/1.</text>
</comment>
<dbReference type="PANTHER" id="PTHR42738">
    <property type="entry name" value="HYDROXYMETHYLGLUTARYL-COA LYASE"/>
    <property type="match status" value="1"/>
</dbReference>
<dbReference type="InterPro" id="IPR013785">
    <property type="entry name" value="Aldolase_TIM"/>
</dbReference>
<dbReference type="GO" id="GO:0004419">
    <property type="term" value="F:hydroxymethylglutaryl-CoA lyase activity"/>
    <property type="evidence" value="ECO:0007669"/>
    <property type="project" value="UniProtKB-EC"/>
</dbReference>
<dbReference type="Gene3D" id="3.20.20.70">
    <property type="entry name" value="Aldolase class I"/>
    <property type="match status" value="1"/>
</dbReference>
<dbReference type="InterPro" id="IPR043594">
    <property type="entry name" value="HMGL"/>
</dbReference>
<dbReference type="NCBIfam" id="NF004283">
    <property type="entry name" value="PRK05692.1"/>
    <property type="match status" value="1"/>
</dbReference>
<evidence type="ECO:0000313" key="8">
    <source>
        <dbReference type="EMBL" id="GAL02825.1"/>
    </source>
</evidence>
<keyword evidence="5 8" id="KW-0456">Lyase</keyword>
<dbReference type="PROSITE" id="PS01062">
    <property type="entry name" value="HMG_COA_LYASE"/>
    <property type="match status" value="1"/>
</dbReference>
<comment type="catalytic activity">
    <reaction evidence="6">
        <text>(3S)-3-hydroxy-3-methylglutaryl-CoA = acetoacetate + acetyl-CoA</text>
        <dbReference type="Rhea" id="RHEA:24404"/>
        <dbReference type="ChEBI" id="CHEBI:13705"/>
        <dbReference type="ChEBI" id="CHEBI:43074"/>
        <dbReference type="ChEBI" id="CHEBI:57288"/>
        <dbReference type="EC" id="4.1.3.4"/>
    </reaction>
</comment>
<dbReference type="InterPro" id="IPR000138">
    <property type="entry name" value="HMG_CoA_lyase_AS"/>
</dbReference>
<dbReference type="FunFam" id="3.20.20.70:FF:000201">
    <property type="entry name" value="Hydroxymethylglutaryl-CoA lyase"/>
    <property type="match status" value="1"/>
</dbReference>
<dbReference type="PANTHER" id="PTHR42738:SF7">
    <property type="entry name" value="HYDROXYMETHYLGLUTARYL-COA LYASE"/>
    <property type="match status" value="1"/>
</dbReference>
<dbReference type="CDD" id="cd07938">
    <property type="entry name" value="DRE_TIM_HMGL"/>
    <property type="match status" value="1"/>
</dbReference>
<dbReference type="Proteomes" id="UP000029227">
    <property type="component" value="Unassembled WGS sequence"/>
</dbReference>
<feature type="domain" description="Pyruvate carboxyltransferase" evidence="7">
    <location>
        <begin position="29"/>
        <end position="295"/>
    </location>
</feature>
<evidence type="ECO:0000256" key="2">
    <source>
        <dbReference type="ARBA" id="ARBA00009405"/>
    </source>
</evidence>
<dbReference type="EC" id="4.1.3.4" evidence="3"/>
<organism evidence="8 9">
    <name type="scientific">Photobacterium aphoticum</name>
    <dbReference type="NCBI Taxonomy" id="754436"/>
    <lineage>
        <taxon>Bacteria</taxon>
        <taxon>Pseudomonadati</taxon>
        <taxon>Pseudomonadota</taxon>
        <taxon>Gammaproteobacteria</taxon>
        <taxon>Vibrionales</taxon>
        <taxon>Vibrionaceae</taxon>
        <taxon>Photobacterium</taxon>
    </lineage>
</organism>
<dbReference type="AlphaFoldDB" id="A0A090QI51"/>
<gene>
    <name evidence="8" type="ORF">JCM19237_5718</name>
</gene>